<dbReference type="InterPro" id="IPR019554">
    <property type="entry name" value="Soluble_ligand-bd"/>
</dbReference>
<feature type="domain" description="Helix-hairpin-helix DNA-binding motif class 1" evidence="1">
    <location>
        <begin position="147"/>
        <end position="166"/>
    </location>
</feature>
<name>A0A2A9DYZ6_9MICO</name>
<dbReference type="GO" id="GO:0003677">
    <property type="term" value="F:DNA binding"/>
    <property type="evidence" value="ECO:0007669"/>
    <property type="project" value="InterPro"/>
</dbReference>
<evidence type="ECO:0000313" key="3">
    <source>
        <dbReference type="Proteomes" id="UP000221369"/>
    </source>
</evidence>
<evidence type="ECO:0000313" key="2">
    <source>
        <dbReference type="EMBL" id="PFG31202.1"/>
    </source>
</evidence>
<dbReference type="Proteomes" id="UP000221369">
    <property type="component" value="Unassembled WGS sequence"/>
</dbReference>
<dbReference type="InterPro" id="IPR003583">
    <property type="entry name" value="Hlx-hairpin-Hlx_DNA-bd_motif"/>
</dbReference>
<organism evidence="2 3">
    <name type="scientific">Paramicrobacterium agarici</name>
    <dbReference type="NCBI Taxonomy" id="630514"/>
    <lineage>
        <taxon>Bacteria</taxon>
        <taxon>Bacillati</taxon>
        <taxon>Actinomycetota</taxon>
        <taxon>Actinomycetes</taxon>
        <taxon>Micrococcales</taxon>
        <taxon>Microbacteriaceae</taxon>
        <taxon>Paramicrobacterium</taxon>
    </lineage>
</organism>
<reference evidence="2 3" key="1">
    <citation type="submission" date="2017-10" db="EMBL/GenBank/DDBJ databases">
        <title>Sequencing the genomes of 1000 actinobacteria strains.</title>
        <authorList>
            <person name="Klenk H.-P."/>
        </authorList>
    </citation>
    <scope>NUCLEOTIDE SEQUENCE [LARGE SCALE GENOMIC DNA]</scope>
    <source>
        <strain evidence="2 3">DSM 21798</strain>
    </source>
</reference>
<dbReference type="SMART" id="SM00278">
    <property type="entry name" value="HhH1"/>
    <property type="match status" value="2"/>
</dbReference>
<dbReference type="GO" id="GO:0015627">
    <property type="term" value="C:type II protein secretion system complex"/>
    <property type="evidence" value="ECO:0007669"/>
    <property type="project" value="TreeGrafter"/>
</dbReference>
<dbReference type="InterPro" id="IPR010994">
    <property type="entry name" value="RuvA_2-like"/>
</dbReference>
<sequence length="169" mass="17589">MLAGLAAAVVVALVQQGDHVSTVAPRASASNVPVTIYVHVLGAVHTPGLYQLNDGARVMDAVAAAGGLTDAADETAINLARFVSDGEQVRVPTEGETEEQDGTDAQGRVNLNTATSEELEALPRIGPSLAARIIAWREENGGFRSVDDLRNVSGIGEKTFASLKDLVTI</sequence>
<dbReference type="InterPro" id="IPR051675">
    <property type="entry name" value="Endo/Exo/Phosphatase_dom_1"/>
</dbReference>
<dbReference type="InterPro" id="IPR004509">
    <property type="entry name" value="Competence_ComEA_HhH"/>
</dbReference>
<dbReference type="PANTHER" id="PTHR21180">
    <property type="entry name" value="ENDONUCLEASE/EXONUCLEASE/PHOSPHATASE FAMILY DOMAIN-CONTAINING PROTEIN 1"/>
    <property type="match status" value="1"/>
</dbReference>
<dbReference type="Pfam" id="PF10531">
    <property type="entry name" value="SLBB"/>
    <property type="match status" value="1"/>
</dbReference>
<dbReference type="GO" id="GO:0006281">
    <property type="term" value="P:DNA repair"/>
    <property type="evidence" value="ECO:0007669"/>
    <property type="project" value="InterPro"/>
</dbReference>
<keyword evidence="3" id="KW-1185">Reference proteome</keyword>
<dbReference type="NCBIfam" id="TIGR00426">
    <property type="entry name" value="competence protein ComEA helix-hairpin-helix repeat region"/>
    <property type="match status" value="1"/>
</dbReference>
<dbReference type="Gene3D" id="3.10.560.10">
    <property type="entry name" value="Outer membrane lipoprotein wza domain like"/>
    <property type="match status" value="1"/>
</dbReference>
<comment type="caution">
    <text evidence="2">The sequence shown here is derived from an EMBL/GenBank/DDBJ whole genome shotgun (WGS) entry which is preliminary data.</text>
</comment>
<evidence type="ECO:0000259" key="1">
    <source>
        <dbReference type="SMART" id="SM00278"/>
    </source>
</evidence>
<accession>A0A2A9DYZ6</accession>
<dbReference type="SUPFAM" id="SSF47781">
    <property type="entry name" value="RuvA domain 2-like"/>
    <property type="match status" value="1"/>
</dbReference>
<feature type="domain" description="Helix-hairpin-helix DNA-binding motif class 1" evidence="1">
    <location>
        <begin position="117"/>
        <end position="136"/>
    </location>
</feature>
<gene>
    <name evidence="2" type="ORF">ATJ78_2157</name>
</gene>
<dbReference type="EMBL" id="PDJE01000001">
    <property type="protein sequence ID" value="PFG31202.1"/>
    <property type="molecule type" value="Genomic_DNA"/>
</dbReference>
<dbReference type="GO" id="GO:0015628">
    <property type="term" value="P:protein secretion by the type II secretion system"/>
    <property type="evidence" value="ECO:0007669"/>
    <property type="project" value="TreeGrafter"/>
</dbReference>
<proteinExistence type="predicted"/>
<dbReference type="Gene3D" id="1.10.150.310">
    <property type="entry name" value="Tex RuvX-like domain-like"/>
    <property type="match status" value="1"/>
</dbReference>
<dbReference type="Pfam" id="PF12836">
    <property type="entry name" value="HHH_3"/>
    <property type="match status" value="1"/>
</dbReference>
<dbReference type="PANTHER" id="PTHR21180:SF32">
    <property type="entry name" value="ENDONUCLEASE_EXONUCLEASE_PHOSPHATASE FAMILY DOMAIN-CONTAINING PROTEIN 1"/>
    <property type="match status" value="1"/>
</dbReference>
<protein>
    <submittedName>
        <fullName evidence="2">Competence protein ComEA</fullName>
    </submittedName>
</protein>
<dbReference type="AlphaFoldDB" id="A0A2A9DYZ6"/>